<dbReference type="Proteomes" id="UP000616151">
    <property type="component" value="Unassembled WGS sequence"/>
</dbReference>
<comment type="caution">
    <text evidence="1">The sequence shown here is derived from an EMBL/GenBank/DDBJ whole genome shotgun (WGS) entry which is preliminary data.</text>
</comment>
<reference evidence="1" key="1">
    <citation type="submission" date="2021-01" db="EMBL/GenBank/DDBJ databases">
        <authorList>
            <person name="Sun Q."/>
        </authorList>
    </citation>
    <scope>NUCLEOTIDE SEQUENCE</scope>
    <source>
        <strain evidence="1">YIM B02566</strain>
    </source>
</reference>
<accession>A0ACC5R5V4</accession>
<organism evidence="1 2">
    <name type="scientific">Taklimakanibacter albus</name>
    <dbReference type="NCBI Taxonomy" id="2800327"/>
    <lineage>
        <taxon>Bacteria</taxon>
        <taxon>Pseudomonadati</taxon>
        <taxon>Pseudomonadota</taxon>
        <taxon>Alphaproteobacteria</taxon>
        <taxon>Hyphomicrobiales</taxon>
        <taxon>Aestuariivirgaceae</taxon>
        <taxon>Taklimakanibacter</taxon>
    </lineage>
</organism>
<name>A0ACC5R5V4_9HYPH</name>
<sequence>MANDAFHLNDISVATLLERQSLKWRRYEPDVIPLWVADMDFPVAPCVQRVMEKSTAKGDYGYALRDGDQPAMAASKAFACRMEQKFGWRVDPADTLVINDLVQALFASVIAFTDPGDAVAMQTPIYPPFRDAVRDTGRRIVANPMPDDGRRFVIDAKDLAERLDGNVKLLFLCNPHNPTGRVLERAELEKLAQLAAEKDLIVISDEIHSDIIFDGRRHIPFASISDEAASRTVTLTSATKSYGFAGLRCGVVHFGSKSLKQRFEARIHPRLLGTPGVTGIDATVAAWTSGEPWFAGALDHLQSNRDELIATIGRDLPEVKVRSPEATYLAWLDFSALDLTETPYDFFLNKARVALSPGAAFDPACERFARLNFATTRPILAEALARMVRAVRGRS</sequence>
<protein>
    <submittedName>
        <fullName evidence="1">PatB family C-S lyase</fullName>
    </submittedName>
</protein>
<evidence type="ECO:0000313" key="1">
    <source>
        <dbReference type="EMBL" id="MBK1867948.1"/>
    </source>
</evidence>
<keyword evidence="1" id="KW-0456">Lyase</keyword>
<dbReference type="EMBL" id="JAENHL010000007">
    <property type="protein sequence ID" value="MBK1867948.1"/>
    <property type="molecule type" value="Genomic_DNA"/>
</dbReference>
<proteinExistence type="predicted"/>
<gene>
    <name evidence="1" type="ORF">JHL16_16445</name>
</gene>
<evidence type="ECO:0000313" key="2">
    <source>
        <dbReference type="Proteomes" id="UP000616151"/>
    </source>
</evidence>
<keyword evidence="2" id="KW-1185">Reference proteome</keyword>